<evidence type="ECO:0000313" key="3">
    <source>
        <dbReference type="Proteomes" id="UP000181884"/>
    </source>
</evidence>
<protein>
    <submittedName>
        <fullName evidence="2">Uncharacterized protein</fullName>
    </submittedName>
</protein>
<evidence type="ECO:0000256" key="1">
    <source>
        <dbReference type="SAM" id="Phobius"/>
    </source>
</evidence>
<accession>A0A1L8RJ89</accession>
<keyword evidence="1" id="KW-0812">Transmembrane</keyword>
<keyword evidence="1" id="KW-0472">Membrane</keyword>
<feature type="transmembrane region" description="Helical" evidence="1">
    <location>
        <begin position="34"/>
        <end position="59"/>
    </location>
</feature>
<proteinExistence type="predicted"/>
<comment type="caution">
    <text evidence="2">The sequence shown here is derived from an EMBL/GenBank/DDBJ whole genome shotgun (WGS) entry which is preliminary data.</text>
</comment>
<evidence type="ECO:0000313" key="2">
    <source>
        <dbReference type="EMBL" id="OJG19827.1"/>
    </source>
</evidence>
<dbReference type="AlphaFoldDB" id="A0A1L8RJ89"/>
<dbReference type="Proteomes" id="UP000181884">
    <property type="component" value="Unassembled WGS sequence"/>
</dbReference>
<sequence>MLYLKKGTTIFLIIPTLITLTIAAIAYGKPSGGIYQQILLGAMAVLGIALVGACLKEYFYNKNTLKKIGQSIGFVLAVITLIVSFVALYY</sequence>
<keyword evidence="1" id="KW-1133">Transmembrane helix</keyword>
<gene>
    <name evidence="2" type="ORF">RU97_GL000060</name>
</gene>
<dbReference type="STRING" id="214095.RU97_GL000060"/>
<dbReference type="EMBL" id="JXKH01000001">
    <property type="protein sequence ID" value="OJG19827.1"/>
    <property type="molecule type" value="Genomic_DNA"/>
</dbReference>
<feature type="transmembrane region" description="Helical" evidence="1">
    <location>
        <begin position="7"/>
        <end position="28"/>
    </location>
</feature>
<keyword evidence="3" id="KW-1185">Reference proteome</keyword>
<name>A0A1L8RJ89_9ENTE</name>
<organism evidence="2 3">
    <name type="scientific">Enterococcus canis</name>
    <dbReference type="NCBI Taxonomy" id="214095"/>
    <lineage>
        <taxon>Bacteria</taxon>
        <taxon>Bacillati</taxon>
        <taxon>Bacillota</taxon>
        <taxon>Bacilli</taxon>
        <taxon>Lactobacillales</taxon>
        <taxon>Enterococcaceae</taxon>
        <taxon>Enterococcus</taxon>
    </lineage>
</organism>
<feature type="transmembrane region" description="Helical" evidence="1">
    <location>
        <begin position="71"/>
        <end position="89"/>
    </location>
</feature>
<reference evidence="2 3" key="1">
    <citation type="submission" date="2014-12" db="EMBL/GenBank/DDBJ databases">
        <title>Draft genome sequences of 29 type strains of Enterococci.</title>
        <authorList>
            <person name="Zhong Z."/>
            <person name="Sun Z."/>
            <person name="Liu W."/>
            <person name="Zhang W."/>
            <person name="Zhang H."/>
        </authorList>
    </citation>
    <scope>NUCLEOTIDE SEQUENCE [LARGE SCALE GENOMIC DNA]</scope>
    <source>
        <strain evidence="2 3">DSM 17029</strain>
    </source>
</reference>